<comment type="caution">
    <text evidence="3">The sequence shown here is derived from an EMBL/GenBank/DDBJ whole genome shotgun (WGS) entry which is preliminary data.</text>
</comment>
<organism evidence="3 4">
    <name type="scientific">Domibacillus antri</name>
    <dbReference type="NCBI Taxonomy" id="1714264"/>
    <lineage>
        <taxon>Bacteria</taxon>
        <taxon>Bacillati</taxon>
        <taxon>Bacillota</taxon>
        <taxon>Bacilli</taxon>
        <taxon>Bacillales</taxon>
        <taxon>Bacillaceae</taxon>
        <taxon>Domibacillus</taxon>
    </lineage>
</organism>
<keyword evidence="4" id="KW-1185">Reference proteome</keyword>
<dbReference type="GO" id="GO:0080120">
    <property type="term" value="P:CAAX-box protein maturation"/>
    <property type="evidence" value="ECO:0007669"/>
    <property type="project" value="UniProtKB-ARBA"/>
</dbReference>
<dbReference type="PANTHER" id="PTHR36435:SF6">
    <property type="entry name" value="ABORTIVE INFECTION PROTEIN"/>
    <property type="match status" value="1"/>
</dbReference>
<dbReference type="GO" id="GO:0006508">
    <property type="term" value="P:proteolysis"/>
    <property type="evidence" value="ECO:0007669"/>
    <property type="project" value="UniProtKB-KW"/>
</dbReference>
<evidence type="ECO:0000313" key="3">
    <source>
        <dbReference type="EMBL" id="OLN21501.1"/>
    </source>
</evidence>
<feature type="transmembrane region" description="Helical" evidence="1">
    <location>
        <begin position="202"/>
        <end position="223"/>
    </location>
</feature>
<protein>
    <submittedName>
        <fullName evidence="3">CAAX protease family protein</fullName>
    </submittedName>
</protein>
<dbReference type="PANTHER" id="PTHR36435">
    <property type="entry name" value="SLR1288 PROTEIN"/>
    <property type="match status" value="1"/>
</dbReference>
<sequence>MKKEYGFILITYILMQFSGIVGVQFLFWIGVSAGAEPDRMAAAAPGYWTVISFALATLITLLILRKSAYKNKIEQQPPVSAGAAVIWSILGVFLAFSAQYAAIIIETALGIEQGSENTQDIIEVVKQVPLMMLSVALFGPILEEIVFRKILFGSLYNKMPFFFAALISSLVFSIAHAELDHILLYAAMGFTFAFLYVKTKRIIVPIAAHVAMNTFVVLMQYVFADEIEDMMKESEKLQQTQQFIAWLL</sequence>
<dbReference type="Proteomes" id="UP000185568">
    <property type="component" value="Unassembled WGS sequence"/>
</dbReference>
<feature type="transmembrane region" description="Helical" evidence="1">
    <location>
        <begin position="159"/>
        <end position="176"/>
    </location>
</feature>
<dbReference type="Pfam" id="PF02517">
    <property type="entry name" value="Rce1-like"/>
    <property type="match status" value="1"/>
</dbReference>
<gene>
    <name evidence="3" type="ORF">BTO30_14545</name>
</gene>
<dbReference type="RefSeq" id="WP_075399440.1">
    <property type="nucleotide sequence ID" value="NZ_MSDU01000042.1"/>
</dbReference>
<evidence type="ECO:0000313" key="4">
    <source>
        <dbReference type="Proteomes" id="UP000185568"/>
    </source>
</evidence>
<proteinExistence type="predicted"/>
<dbReference type="InterPro" id="IPR003675">
    <property type="entry name" value="Rce1/LyrA-like_dom"/>
</dbReference>
<dbReference type="STRING" id="1714264.BTO30_14545"/>
<keyword evidence="1" id="KW-1133">Transmembrane helix</keyword>
<feature type="transmembrane region" description="Helical" evidence="1">
    <location>
        <begin position="182"/>
        <end position="197"/>
    </location>
</feature>
<dbReference type="OrthoDB" id="2194912at2"/>
<keyword evidence="3" id="KW-0645">Protease</keyword>
<accession>A0A1Q8Q2G6</accession>
<feature type="transmembrane region" description="Helical" evidence="1">
    <location>
        <begin position="85"/>
        <end position="108"/>
    </location>
</feature>
<evidence type="ECO:0000259" key="2">
    <source>
        <dbReference type="Pfam" id="PF02517"/>
    </source>
</evidence>
<feature type="transmembrane region" description="Helical" evidence="1">
    <location>
        <begin position="47"/>
        <end position="64"/>
    </location>
</feature>
<reference evidence="3 4" key="1">
    <citation type="submission" date="2016-12" db="EMBL/GenBank/DDBJ databases">
        <title>Domibacillus antri genome sequencing.</title>
        <authorList>
            <person name="Verma A."/>
            <person name="Krishnamurthi S."/>
        </authorList>
    </citation>
    <scope>NUCLEOTIDE SEQUENCE [LARGE SCALE GENOMIC DNA]</scope>
    <source>
        <strain evidence="3 4">XD80</strain>
    </source>
</reference>
<keyword evidence="1" id="KW-0812">Transmembrane</keyword>
<dbReference type="EMBL" id="MSDU01000042">
    <property type="protein sequence ID" value="OLN21501.1"/>
    <property type="molecule type" value="Genomic_DNA"/>
</dbReference>
<dbReference type="GO" id="GO:0004175">
    <property type="term" value="F:endopeptidase activity"/>
    <property type="evidence" value="ECO:0007669"/>
    <property type="project" value="UniProtKB-ARBA"/>
</dbReference>
<feature type="transmembrane region" description="Helical" evidence="1">
    <location>
        <begin position="7"/>
        <end position="27"/>
    </location>
</feature>
<evidence type="ECO:0000256" key="1">
    <source>
        <dbReference type="SAM" id="Phobius"/>
    </source>
</evidence>
<dbReference type="AlphaFoldDB" id="A0A1Q8Q2G6"/>
<dbReference type="InterPro" id="IPR052710">
    <property type="entry name" value="CAAX_protease"/>
</dbReference>
<name>A0A1Q8Q2G6_9BACI</name>
<feature type="domain" description="CAAX prenyl protease 2/Lysostaphin resistance protein A-like" evidence="2">
    <location>
        <begin position="129"/>
        <end position="215"/>
    </location>
</feature>
<keyword evidence="1" id="KW-0472">Membrane</keyword>
<feature type="transmembrane region" description="Helical" evidence="1">
    <location>
        <begin position="128"/>
        <end position="147"/>
    </location>
</feature>
<keyword evidence="3" id="KW-0378">Hydrolase</keyword>